<feature type="transmembrane region" description="Helical" evidence="1">
    <location>
        <begin position="136"/>
        <end position="159"/>
    </location>
</feature>
<feature type="transmembrane region" description="Helical" evidence="1">
    <location>
        <begin position="241"/>
        <end position="261"/>
    </location>
</feature>
<feature type="transmembrane region" description="Helical" evidence="1">
    <location>
        <begin position="171"/>
        <end position="190"/>
    </location>
</feature>
<evidence type="ECO:0000313" key="2">
    <source>
        <dbReference type="EMBL" id="GFR06287.1"/>
    </source>
</evidence>
<evidence type="ECO:0008006" key="4">
    <source>
        <dbReference type="Google" id="ProtNLM"/>
    </source>
</evidence>
<gene>
    <name evidence="2" type="primary">AVEN_262389_1</name>
    <name evidence="2" type="ORF">TNCT_60321</name>
</gene>
<evidence type="ECO:0000313" key="3">
    <source>
        <dbReference type="Proteomes" id="UP000887116"/>
    </source>
</evidence>
<keyword evidence="1" id="KW-0472">Membrane</keyword>
<reference evidence="2" key="1">
    <citation type="submission" date="2020-07" db="EMBL/GenBank/DDBJ databases">
        <title>Multicomponent nature underlies the extraordinary mechanical properties of spider dragline silk.</title>
        <authorList>
            <person name="Kono N."/>
            <person name="Nakamura H."/>
            <person name="Mori M."/>
            <person name="Yoshida Y."/>
            <person name="Ohtoshi R."/>
            <person name="Malay A.D."/>
            <person name="Moran D.A.P."/>
            <person name="Tomita M."/>
            <person name="Numata K."/>
            <person name="Arakawa K."/>
        </authorList>
    </citation>
    <scope>NUCLEOTIDE SEQUENCE</scope>
</reference>
<dbReference type="OrthoDB" id="5800391at2759"/>
<accession>A0A8X6GKK8</accession>
<keyword evidence="3" id="KW-1185">Reference proteome</keyword>
<dbReference type="EMBL" id="BMAO01006128">
    <property type="protein sequence ID" value="GFR06287.1"/>
    <property type="molecule type" value="Genomic_DNA"/>
</dbReference>
<feature type="transmembrane region" description="Helical" evidence="1">
    <location>
        <begin position="79"/>
        <end position="100"/>
    </location>
</feature>
<comment type="caution">
    <text evidence="2">The sequence shown here is derived from an EMBL/GenBank/DDBJ whole genome shotgun (WGS) entry which is preliminary data.</text>
</comment>
<protein>
    <recommendedName>
        <fullName evidence="4">Gustatory receptor</fullName>
    </recommendedName>
</protein>
<feature type="transmembrane region" description="Helical" evidence="1">
    <location>
        <begin position="21"/>
        <end position="38"/>
    </location>
</feature>
<sequence>MFSKITMLSRWAKIPNINHRLLWLYVCITFAYTISSFYGKERIHLRYLIENSRYASQELRKYFIFIPEMMIILDSITSALVFIPLTGYYGFVCLYAKFLFNSVEKRVRDLNKHCSWIPIIHSYIELIALIKSLDDYLSFSAFIIVLSGMVGLFYVNFGITYFSLGSSPYNLPLQIWFSALVCMVILSAAASNRAQLAAKEAIHSLPSKIPRYYFKLETIRGKYVGDALLTLWKIYNIDRSLFLSAIGTLLTYGMLFVTIVGHT</sequence>
<name>A0A8X6GKK8_TRICU</name>
<dbReference type="Proteomes" id="UP000887116">
    <property type="component" value="Unassembled WGS sequence"/>
</dbReference>
<keyword evidence="1" id="KW-0812">Transmembrane</keyword>
<keyword evidence="1" id="KW-1133">Transmembrane helix</keyword>
<proteinExistence type="predicted"/>
<evidence type="ECO:0000256" key="1">
    <source>
        <dbReference type="SAM" id="Phobius"/>
    </source>
</evidence>
<dbReference type="AlphaFoldDB" id="A0A8X6GKK8"/>
<organism evidence="2 3">
    <name type="scientific">Trichonephila clavata</name>
    <name type="common">Joro spider</name>
    <name type="synonym">Nephila clavata</name>
    <dbReference type="NCBI Taxonomy" id="2740835"/>
    <lineage>
        <taxon>Eukaryota</taxon>
        <taxon>Metazoa</taxon>
        <taxon>Ecdysozoa</taxon>
        <taxon>Arthropoda</taxon>
        <taxon>Chelicerata</taxon>
        <taxon>Arachnida</taxon>
        <taxon>Araneae</taxon>
        <taxon>Araneomorphae</taxon>
        <taxon>Entelegynae</taxon>
        <taxon>Araneoidea</taxon>
        <taxon>Nephilidae</taxon>
        <taxon>Trichonephila</taxon>
    </lineage>
</organism>